<evidence type="ECO:0000256" key="7">
    <source>
        <dbReference type="ARBA" id="ARBA00022723"/>
    </source>
</evidence>
<comment type="pathway">
    <text evidence="3">Amino-acid degradation; L-glutamate degradation via mesaconate pathway; acetate and pyruvate from L-glutamate: step 2/4.</text>
</comment>
<keyword evidence="7 13" id="KW-0479">Metal-binding</keyword>
<dbReference type="RefSeq" id="WP_151535103.1">
    <property type="nucleotide sequence ID" value="NZ_WBOS01000004.1"/>
</dbReference>
<organism evidence="16 17">
    <name type="scientific">Cytobacillus depressus</name>
    <dbReference type="NCBI Taxonomy" id="1602942"/>
    <lineage>
        <taxon>Bacteria</taxon>
        <taxon>Bacillati</taxon>
        <taxon>Bacillota</taxon>
        <taxon>Bacilli</taxon>
        <taxon>Bacillales</taxon>
        <taxon>Bacillaceae</taxon>
        <taxon>Cytobacillus</taxon>
    </lineage>
</organism>
<reference evidence="16 17" key="1">
    <citation type="journal article" date="2016" name="Antonie Van Leeuwenhoek">
        <title>Bacillus depressus sp. nov., isolated from soil of a sunflower field.</title>
        <authorList>
            <person name="Wei X."/>
            <person name="Xin D."/>
            <person name="Xin Y."/>
            <person name="Zhang H."/>
            <person name="Wang T."/>
            <person name="Zhang J."/>
        </authorList>
    </citation>
    <scope>NUCLEOTIDE SEQUENCE [LARGE SCALE GENOMIC DNA]</scope>
    <source>
        <strain evidence="16 17">BZ1</strain>
    </source>
</reference>
<feature type="binding site" evidence="11">
    <location>
        <position position="172"/>
    </location>
    <ligand>
        <name>(2S,3S)-3-methyl-L-aspartate</name>
        <dbReference type="ChEBI" id="CHEBI:58724"/>
    </ligand>
</feature>
<dbReference type="PANTHER" id="PTHR48073">
    <property type="entry name" value="O-SUCCINYLBENZOATE SYNTHASE-RELATED"/>
    <property type="match status" value="1"/>
</dbReference>
<feature type="binding site" evidence="11">
    <location>
        <position position="329"/>
    </location>
    <ligand>
        <name>(2S,3S)-3-methyl-L-aspartate</name>
        <dbReference type="ChEBI" id="CHEBI:58724"/>
    </ligand>
</feature>
<feature type="active site" description="Proton acceptor" evidence="10">
    <location>
        <position position="331"/>
    </location>
</feature>
<dbReference type="InterPro" id="IPR036849">
    <property type="entry name" value="Enolase-like_C_sf"/>
</dbReference>
<evidence type="ECO:0000256" key="10">
    <source>
        <dbReference type="PIRSR" id="PIRSR017107-1"/>
    </source>
</evidence>
<evidence type="ECO:0000256" key="2">
    <source>
        <dbReference type="ARBA" id="ARBA00001946"/>
    </source>
</evidence>
<dbReference type="GO" id="GO:0019553">
    <property type="term" value="P:L-glutamate catabolic process via L-citramalate"/>
    <property type="evidence" value="ECO:0007669"/>
    <property type="project" value="UniProtKB-UniPathway"/>
</dbReference>
<dbReference type="Proteomes" id="UP000481030">
    <property type="component" value="Unassembled WGS sequence"/>
</dbReference>
<proteinExistence type="inferred from homology"/>
<dbReference type="SUPFAM" id="SSF51604">
    <property type="entry name" value="Enolase C-terminal domain-like"/>
    <property type="match status" value="1"/>
</dbReference>
<evidence type="ECO:0000256" key="6">
    <source>
        <dbReference type="ARBA" id="ARBA00012993"/>
    </source>
</evidence>
<dbReference type="PANTHER" id="PTHR48073:SF2">
    <property type="entry name" value="O-SUCCINYLBENZOATE SYNTHASE"/>
    <property type="match status" value="1"/>
</dbReference>
<dbReference type="EMBL" id="WBOS01000004">
    <property type="protein sequence ID" value="KAB2336299.1"/>
    <property type="molecule type" value="Genomic_DNA"/>
</dbReference>
<dbReference type="Pfam" id="PF05034">
    <property type="entry name" value="MAAL_N"/>
    <property type="match status" value="1"/>
</dbReference>
<dbReference type="SFLD" id="SFLDF00007">
    <property type="entry name" value="methylaspartate_ammonia-lyase"/>
    <property type="match status" value="1"/>
</dbReference>
<dbReference type="Gene3D" id="3.20.20.120">
    <property type="entry name" value="Enolase-like C-terminal domain"/>
    <property type="match status" value="1"/>
</dbReference>
<comment type="similarity">
    <text evidence="4">Belongs to the methylaspartate ammonia-lyase family.</text>
</comment>
<evidence type="ECO:0000256" key="5">
    <source>
        <dbReference type="ARBA" id="ARBA00011738"/>
    </source>
</evidence>
<evidence type="ECO:0000313" key="16">
    <source>
        <dbReference type="EMBL" id="KAB2336299.1"/>
    </source>
</evidence>
<evidence type="ECO:0000313" key="17">
    <source>
        <dbReference type="Proteomes" id="UP000481030"/>
    </source>
</evidence>
<evidence type="ECO:0000256" key="12">
    <source>
        <dbReference type="PIRSR" id="PIRSR017107-3"/>
    </source>
</evidence>
<sequence>MKIKEVVLCEGVTGFYVDDQNAIKRTATPDGFTYIGKPVTKGFKKVREPGESVSVMLILEDGQISYGDCVTVQYPGVGGRDPKINARNLITIIKNHISPILTGKKISTFREMADEIDQLTIDGKPIHASIRYGVTQALLDAVAKTHKITMAEVIQKEYKTVFKLKKIKIFSQSGDNRYDNVDKMIMRKVDALPHGLINNVNEKLGVHGELLKDYIVWLRERILSLRDSDEYSPVIHIDVYGTIGLAFKNDMNSMIKYISELEKAASPFHLRLEGPVDLDNREKQWRLLKQLKTELKKQGILVEIVADEWCNSLEDIKLFVDEKAVDMVQIKTPDLGGINNIIEALLYCKQNNVGAYLGGSCNETEISSKVSVHISIACGADQCLAKPGMGVDEGYMIVLNEMNRTFSLLCARRSVISEPIA</sequence>
<comment type="cofactor">
    <cofactor evidence="2 13">
        <name>Mg(2+)</name>
        <dbReference type="ChEBI" id="CHEBI:18420"/>
    </cofactor>
</comment>
<dbReference type="GO" id="GO:0046872">
    <property type="term" value="F:metal ion binding"/>
    <property type="evidence" value="ECO:0007669"/>
    <property type="project" value="UniProtKB-KW"/>
</dbReference>
<evidence type="ECO:0000256" key="4">
    <source>
        <dbReference type="ARBA" id="ARBA00009954"/>
    </source>
</evidence>
<dbReference type="InterPro" id="IPR006395">
    <property type="entry name" value="Me_Asp_am_lyase"/>
</dbReference>
<comment type="subunit">
    <text evidence="5">Homodimer.</text>
</comment>
<feature type="binding site" evidence="13">
    <location>
        <position position="273"/>
    </location>
    <ligand>
        <name>Mg(2+)</name>
        <dbReference type="ChEBI" id="CHEBI:18420"/>
    </ligand>
</feature>
<dbReference type="InterPro" id="IPR022665">
    <property type="entry name" value="MeAsp_NH4-lyase_N"/>
</dbReference>
<keyword evidence="9 16" id="KW-0456">Lyase</keyword>
<evidence type="ECO:0000256" key="9">
    <source>
        <dbReference type="ARBA" id="ARBA00023239"/>
    </source>
</evidence>
<keyword evidence="8 13" id="KW-0460">Magnesium</keyword>
<evidence type="ECO:0000259" key="14">
    <source>
        <dbReference type="Pfam" id="PF05034"/>
    </source>
</evidence>
<evidence type="ECO:0000256" key="8">
    <source>
        <dbReference type="ARBA" id="ARBA00022842"/>
    </source>
</evidence>
<dbReference type="CDD" id="cd03314">
    <property type="entry name" value="MAL"/>
    <property type="match status" value="1"/>
</dbReference>
<dbReference type="UniPathway" id="UPA00561">
    <property type="reaction ID" value="UER00618"/>
</dbReference>
<comment type="catalytic activity">
    <reaction evidence="1">
        <text>(2S,3S)-3-methyl-L-aspartate = mesaconate + NH4(+)</text>
        <dbReference type="Rhea" id="RHEA:12829"/>
        <dbReference type="ChEBI" id="CHEBI:28938"/>
        <dbReference type="ChEBI" id="CHEBI:36986"/>
        <dbReference type="ChEBI" id="CHEBI:58724"/>
        <dbReference type="EC" id="4.3.1.2"/>
    </reaction>
</comment>
<feature type="binding site" evidence="13">
    <location>
        <position position="307"/>
    </location>
    <ligand>
        <name>Mg(2+)</name>
        <dbReference type="ChEBI" id="CHEBI:18420"/>
    </ligand>
</feature>
<evidence type="ECO:0000256" key="3">
    <source>
        <dbReference type="ARBA" id="ARBA00004675"/>
    </source>
</evidence>
<feature type="site" description="Transition state stabilizer" evidence="12">
    <location>
        <position position="194"/>
    </location>
</feature>
<dbReference type="GO" id="GO:0050096">
    <property type="term" value="F:methylaspartate ammonia-lyase activity"/>
    <property type="evidence" value="ECO:0007669"/>
    <property type="project" value="UniProtKB-EC"/>
</dbReference>
<dbReference type="OrthoDB" id="9774531at2"/>
<dbReference type="Pfam" id="PF07476">
    <property type="entry name" value="MAAL_C"/>
    <property type="match status" value="1"/>
</dbReference>
<dbReference type="InterPro" id="IPR022662">
    <property type="entry name" value="MeAsp_NH4-lyase_C"/>
</dbReference>
<keyword evidence="17" id="KW-1185">Reference proteome</keyword>
<dbReference type="EC" id="4.3.1.2" evidence="6"/>
<dbReference type="SFLD" id="SFLDS00001">
    <property type="entry name" value="Enolase"/>
    <property type="match status" value="1"/>
</dbReference>
<feature type="binding site" evidence="13">
    <location>
        <position position="238"/>
    </location>
    <ligand>
        <name>Mg(2+)</name>
        <dbReference type="ChEBI" id="CHEBI:18420"/>
    </ligand>
</feature>
<dbReference type="AlphaFoldDB" id="A0A6L3V5A0"/>
<evidence type="ECO:0000256" key="13">
    <source>
        <dbReference type="PIRSR" id="PIRSR017107-4"/>
    </source>
</evidence>
<dbReference type="NCBIfam" id="TIGR01502">
    <property type="entry name" value="B_methylAsp_ase"/>
    <property type="match status" value="1"/>
</dbReference>
<protein>
    <recommendedName>
        <fullName evidence="6">methylaspartate ammonia-lyase</fullName>
        <ecNumber evidence="6">4.3.1.2</ecNumber>
    </recommendedName>
</protein>
<evidence type="ECO:0000259" key="15">
    <source>
        <dbReference type="Pfam" id="PF07476"/>
    </source>
</evidence>
<evidence type="ECO:0000256" key="11">
    <source>
        <dbReference type="PIRSR" id="PIRSR017107-2"/>
    </source>
</evidence>
<dbReference type="SFLD" id="SFLDG00151">
    <property type="entry name" value="methylaspartate_ammonia-lyase"/>
    <property type="match status" value="1"/>
</dbReference>
<name>A0A6L3V5A0_9BACI</name>
<gene>
    <name evidence="16" type="ORF">F7731_12490</name>
</gene>
<dbReference type="SUPFAM" id="SSF54826">
    <property type="entry name" value="Enolase N-terminal domain-like"/>
    <property type="match status" value="1"/>
</dbReference>
<feature type="domain" description="Methylaspartate ammonia-lyase C-terminal" evidence="15">
    <location>
        <begin position="164"/>
        <end position="408"/>
    </location>
</feature>
<dbReference type="PIRSF" id="PIRSF017107">
    <property type="entry name" value="MAL"/>
    <property type="match status" value="1"/>
</dbReference>
<accession>A0A6L3V5A0</accession>
<evidence type="ECO:0000256" key="1">
    <source>
        <dbReference type="ARBA" id="ARBA00000789"/>
    </source>
</evidence>
<comment type="caution">
    <text evidence="16">The sequence shown here is derived from an EMBL/GenBank/DDBJ whole genome shotgun (WGS) entry which is preliminary data.</text>
</comment>
<dbReference type="InterPro" id="IPR029017">
    <property type="entry name" value="Enolase-like_N"/>
</dbReference>
<feature type="domain" description="Methylaspartate ammonia-lyase N-terminal" evidence="14">
    <location>
        <begin position="1"/>
        <end position="159"/>
    </location>
</feature>
<dbReference type="Gene3D" id="3.30.390.10">
    <property type="entry name" value="Enolase-like, N-terminal domain"/>
    <property type="match status" value="1"/>
</dbReference>